<dbReference type="EMBL" id="CM037616">
    <property type="protein sequence ID" value="KAH7992985.1"/>
    <property type="molecule type" value="Genomic_DNA"/>
</dbReference>
<comment type="caution">
    <text evidence="1">The sequence shown here is derived from an EMBL/GenBank/DDBJ whole genome shotgun (WGS) entry which is preliminary data.</text>
</comment>
<protein>
    <submittedName>
        <fullName evidence="1">Uncharacterized protein</fullName>
    </submittedName>
</protein>
<proteinExistence type="predicted"/>
<evidence type="ECO:0000313" key="1">
    <source>
        <dbReference type="EMBL" id="KAH7992985.1"/>
    </source>
</evidence>
<keyword evidence="2" id="KW-1185">Reference proteome</keyword>
<organism evidence="1 2">
    <name type="scientific">Sphaerodactylus townsendi</name>
    <dbReference type="NCBI Taxonomy" id="933632"/>
    <lineage>
        <taxon>Eukaryota</taxon>
        <taxon>Metazoa</taxon>
        <taxon>Chordata</taxon>
        <taxon>Craniata</taxon>
        <taxon>Vertebrata</taxon>
        <taxon>Euteleostomi</taxon>
        <taxon>Lepidosauria</taxon>
        <taxon>Squamata</taxon>
        <taxon>Bifurcata</taxon>
        <taxon>Gekkota</taxon>
        <taxon>Sphaerodactylidae</taxon>
        <taxon>Sphaerodactylus</taxon>
    </lineage>
</organism>
<evidence type="ECO:0000313" key="2">
    <source>
        <dbReference type="Proteomes" id="UP000827872"/>
    </source>
</evidence>
<name>A0ACB8EKF8_9SAUR</name>
<gene>
    <name evidence="1" type="ORF">K3G42_028518</name>
</gene>
<dbReference type="Proteomes" id="UP000827872">
    <property type="component" value="Linkage Group LG03"/>
</dbReference>
<sequence>MFGVSNVHILYLSYTCTKQEESLELAVIPSETEIQIVANLLHISADLLQRAITHHITETCYDRIVTPLSVESAIDARDAIAKELYSLLFDWLLMKINEWLAPVEVDNTIGIVDIYGFEDLGVNSLEQLCINFANEHLQHFFNQIIITQEEEEYTQEELIWSPVSGIPTASCLDLIAAKPYGIFHILDDQTLLPEATDHTFLQKCHYHHANSPWYAKPKLPLPVFTVQHYAGSVTYQLVSSIFQRVKKQRVSQREPGYRGQGLKHPSSTLVSKFQQSLQDLTAKLNSLLPKLLGKKLMKSVI</sequence>
<accession>A0ACB8EKF8</accession>
<reference evidence="1" key="1">
    <citation type="submission" date="2021-08" db="EMBL/GenBank/DDBJ databases">
        <title>The first chromosome-level gecko genome reveals the dynamic sex chromosomes of Neotropical dwarf geckos (Sphaerodactylidae: Sphaerodactylus).</title>
        <authorList>
            <person name="Pinto B.J."/>
            <person name="Keating S.E."/>
            <person name="Gamble T."/>
        </authorList>
    </citation>
    <scope>NUCLEOTIDE SEQUENCE</scope>
    <source>
        <strain evidence="1">TG3544</strain>
    </source>
</reference>